<reference evidence="1" key="1">
    <citation type="submission" date="2022-08" db="EMBL/GenBank/DDBJ databases">
        <title>Genome Sequence of Lecanicillium fungicola.</title>
        <authorList>
            <person name="Buettner E."/>
        </authorList>
    </citation>
    <scope>NUCLEOTIDE SEQUENCE</scope>
    <source>
        <strain evidence="1">Babe33</strain>
    </source>
</reference>
<evidence type="ECO:0000313" key="1">
    <source>
        <dbReference type="EMBL" id="KAJ2982923.1"/>
    </source>
</evidence>
<protein>
    <submittedName>
        <fullName evidence="1">Uncharacterized protein</fullName>
    </submittedName>
</protein>
<name>A0ACC1NX84_9HYPO</name>
<organism evidence="1 2">
    <name type="scientific">Zarea fungicola</name>
    <dbReference type="NCBI Taxonomy" id="93591"/>
    <lineage>
        <taxon>Eukaryota</taxon>
        <taxon>Fungi</taxon>
        <taxon>Dikarya</taxon>
        <taxon>Ascomycota</taxon>
        <taxon>Pezizomycotina</taxon>
        <taxon>Sordariomycetes</taxon>
        <taxon>Hypocreomycetidae</taxon>
        <taxon>Hypocreales</taxon>
        <taxon>Cordycipitaceae</taxon>
        <taxon>Zarea</taxon>
    </lineage>
</organism>
<gene>
    <name evidence="1" type="ORF">NQ176_g1057</name>
</gene>
<sequence length="294" mass="31438">MEKHSGHNSGRGQSFDQGATEEDDCDSDGMGNDAGDDESQDNEMARRRSLNPKGMDSDESSSTTQLDMPSSGEISYIVSNSPSSDHSNHEHASQHSVESVPDNSNHHDVDVSLLRFFGRLALSSMTGNNLPLDYALVEIAPEMVESIKQVSFHGITANSLVFSAIGSDDIDIVSATSQHFLVEGQITATPSYTRLPGHDSLQQVYPILLDKRLSNGDCGAAVVGKDNCHLYGHIVAGGSGTGIAYIVPASEVFEDLKTRLGPVMEPRPQREGQAANSATISRVKKAVRGVRAGE</sequence>
<evidence type="ECO:0000313" key="2">
    <source>
        <dbReference type="Proteomes" id="UP001143910"/>
    </source>
</evidence>
<proteinExistence type="predicted"/>
<keyword evidence="2" id="KW-1185">Reference proteome</keyword>
<comment type="caution">
    <text evidence="1">The sequence shown here is derived from an EMBL/GenBank/DDBJ whole genome shotgun (WGS) entry which is preliminary data.</text>
</comment>
<accession>A0ACC1NX84</accession>
<dbReference type="Proteomes" id="UP001143910">
    <property type="component" value="Unassembled WGS sequence"/>
</dbReference>
<dbReference type="EMBL" id="JANJQO010000051">
    <property type="protein sequence ID" value="KAJ2982923.1"/>
    <property type="molecule type" value="Genomic_DNA"/>
</dbReference>